<feature type="domain" description="Alpha-2-macroglobulin bait region" evidence="3">
    <location>
        <begin position="302"/>
        <end position="439"/>
    </location>
</feature>
<feature type="domain" description="Alpha-macroglobulin receptor-binding" evidence="5">
    <location>
        <begin position="1281"/>
        <end position="1372"/>
    </location>
</feature>
<evidence type="ECO:0000256" key="2">
    <source>
        <dbReference type="PROSITE-ProRule" id="PRU00124"/>
    </source>
</evidence>
<dbReference type="Pfam" id="PF07703">
    <property type="entry name" value="A2M_BRD"/>
    <property type="match status" value="1"/>
</dbReference>
<dbReference type="Gene3D" id="2.60.40.1930">
    <property type="match status" value="1"/>
</dbReference>
<dbReference type="Gene3D" id="4.10.400.10">
    <property type="entry name" value="Low-density Lipoprotein Receptor"/>
    <property type="match status" value="1"/>
</dbReference>
<evidence type="ECO:0000259" key="3">
    <source>
        <dbReference type="SMART" id="SM01359"/>
    </source>
</evidence>
<dbReference type="Pfam" id="PF07677">
    <property type="entry name" value="A2M_recep"/>
    <property type="match status" value="1"/>
</dbReference>
<dbReference type="PROSITE" id="PS50068">
    <property type="entry name" value="LDLRA_2"/>
    <property type="match status" value="1"/>
</dbReference>
<dbReference type="SUPFAM" id="SSF57424">
    <property type="entry name" value="LDL receptor-like module"/>
    <property type="match status" value="1"/>
</dbReference>
<proteinExistence type="predicted"/>
<evidence type="ECO:0000256" key="1">
    <source>
        <dbReference type="ARBA" id="ARBA00023157"/>
    </source>
</evidence>
<dbReference type="Pfam" id="PF00207">
    <property type="entry name" value="A2M"/>
    <property type="match status" value="1"/>
</dbReference>
<comment type="caution">
    <text evidence="2">Lacks conserved residue(s) required for the propagation of feature annotation.</text>
</comment>
<dbReference type="SUPFAM" id="SSF49410">
    <property type="entry name" value="Alpha-macroglobulin receptor domain"/>
    <property type="match status" value="1"/>
</dbReference>
<gene>
    <name evidence="6" type="ORF">OSB1V03_LOCUS9718</name>
</gene>
<dbReference type="Gene3D" id="2.60.40.690">
    <property type="entry name" value="Alpha-macroglobulin, receptor-binding domain"/>
    <property type="match status" value="1"/>
</dbReference>
<dbReference type="InterPro" id="IPR008930">
    <property type="entry name" value="Terpenoid_cyclase/PrenylTrfase"/>
</dbReference>
<accession>A0A7R9Q1Y3</accession>
<evidence type="ECO:0000259" key="4">
    <source>
        <dbReference type="SMART" id="SM01360"/>
    </source>
</evidence>
<dbReference type="GO" id="GO:0005615">
    <property type="term" value="C:extracellular space"/>
    <property type="evidence" value="ECO:0007669"/>
    <property type="project" value="InterPro"/>
</dbReference>
<dbReference type="InterPro" id="IPR001599">
    <property type="entry name" value="Macroglobln_a2"/>
</dbReference>
<dbReference type="InterPro" id="IPR011626">
    <property type="entry name" value="Alpha-macroglobulin_TED"/>
</dbReference>
<dbReference type="SMART" id="SM01361">
    <property type="entry name" value="A2M_recep"/>
    <property type="match status" value="1"/>
</dbReference>
<sequence>FVSIQFVLPGDYPRGWWTVRVKALQQIEEKKILIERWFTNRFDVSVSLPAFISQSDTYIEGTVYANHTNLLPVVGNLTIRVIMKPEKKEINWRQLNGDYDNYNSYTENDIFEDILKIETVDQFKGEYSFQYELRDLFAAHLSTPFLNKEIVIFVEIGERFFDQIVTGYARTRIVNSTLVLRFLDNQPAIFKPGLPFETYIAVSYSDSVAFPADMIPLSELYITPSFALNKDTTFGQIEPLSKDLVDNTLKVDLSLEGVAKIRLKPPHNIDRFTLKARFITAGNAAHTELRAISFYSSTNRMLYITTSTESGQSGEYGIFHVYANFYMKAFNYLVVSKGNILVTGEELVSGMLRSVTTFSVSLSPEMAPNCNVIVYHITRDGEIIADSVSLPIQGINRAPLKLKVNLNQDRSGNVIEFIPYLSKASIIGHNAIDADLEDIQGFNDITRANAEIAIRKFETKHKKKVILKTREGIDEKALYYLTHNTARDSGSTFAFNTLIVFTNMKISLTSNRCNPDLSYNQTLQNQFQRPVTIRNDFNTATFLSLMCLSGNQCYEIHQQCDGTKDCADGSDEMHCEIVDTNSTIISDFIIYRKNRNNYFYLANGDNFAWTDTFTSYNPDNYVGLTVPQRPVNWRFNAIGVGESTGFSIMDEFVYWNSVRPFFITVEAPSVVVLGEQLGIRVAAFNYQPYEIRADIILEESLDYRFVEVGPMGRVSSYSPKTSGGVHQHLIYIKPHSSFLVPIPVVPTTRGKIKIIITGRTQVAKDQKVIEVEVLADGAQVSLHTSMLLDLRAQSYIIKYLDMNVTEDPIIPYQDIYRRYMFGSPKAWVTVIGDVVGVPAKLNPRIDFTNLGIKYTAKSGELRLFDFAYRLYTLIYLRLTNQLEDSDKQELSKQILEELNRDYVHQMTFYKDGSFVMFDMSYTQSSVWLTAYAARVYFDAQFDDWHNFIYIDPNVIYNSIEYILKRQIIDVRSYDEGSFYEDMTFRNWSSPRLTPVALTAHVLITLVKVTDLGVYGDLGVKISNAKKSAVNFLERRLQTITSPYEIAIATYALMSAGSPDAKFGFNQLESMKRSTEGMIYWSAVEIKPPGLIYQSQRPFIQPRNPQSYESLAVEGTAYALMIYTGFGGIIQDQIVKWLTYMRQYDEGFVTTFDTIVAVQALTDFSFRTHVRSITNMRLEVEASSNPEITTTIGISQNNLTNQQIINIEPNVWGFVSVTAKGAGLAIVQLTTQYNVDQEFQLLQPSVNAFDISVDLKFSGRNKSRVAVKSCAKWTLTRLRNTSGIAVMELTLPTGYWQNKALIDRYVQRRSVPRLSQAKVMPRSATFIFDYLDNNWSCVEFSIERWFPVANLTRWLKARVYDLYEPEFFKEEIVDDFALYALHICELSVPLLSIL</sequence>
<dbReference type="InterPro" id="IPR050473">
    <property type="entry name" value="A2M/Complement_sys"/>
</dbReference>
<dbReference type="InterPro" id="IPR036055">
    <property type="entry name" value="LDL_receptor-like_sf"/>
</dbReference>
<feature type="domain" description="Alpha-2-macroglobulin" evidence="4">
    <location>
        <begin position="606"/>
        <end position="697"/>
    </location>
</feature>
<reference evidence="6" key="1">
    <citation type="submission" date="2020-11" db="EMBL/GenBank/DDBJ databases">
        <authorList>
            <person name="Tran Van P."/>
        </authorList>
    </citation>
    <scope>NUCLEOTIDE SEQUENCE</scope>
</reference>
<evidence type="ECO:0000313" key="7">
    <source>
        <dbReference type="Proteomes" id="UP000759131"/>
    </source>
</evidence>
<keyword evidence="1 2" id="KW-1015">Disulfide bond</keyword>
<dbReference type="InterPro" id="IPR011625">
    <property type="entry name" value="A2M_N_BRD"/>
</dbReference>
<dbReference type="GO" id="GO:0004866">
    <property type="term" value="F:endopeptidase inhibitor activity"/>
    <property type="evidence" value="ECO:0007669"/>
    <property type="project" value="InterPro"/>
</dbReference>
<dbReference type="PANTHER" id="PTHR11412:SF146">
    <property type="entry name" value="CD109 ANTIGEN"/>
    <property type="match status" value="1"/>
</dbReference>
<feature type="non-terminal residue" evidence="6">
    <location>
        <position position="1"/>
    </location>
</feature>
<protein>
    <submittedName>
        <fullName evidence="6">Uncharacterized protein</fullName>
    </submittedName>
</protein>
<dbReference type="Pfam" id="PF07678">
    <property type="entry name" value="TED_complement"/>
    <property type="match status" value="1"/>
</dbReference>
<dbReference type="InterPro" id="IPR036595">
    <property type="entry name" value="A-macroglobulin_rcpt-bd_sf"/>
</dbReference>
<dbReference type="PANTHER" id="PTHR11412">
    <property type="entry name" value="MACROGLOBULIN / COMPLEMENT"/>
    <property type="match status" value="1"/>
</dbReference>
<dbReference type="EMBL" id="CAJPIZ010006684">
    <property type="protein sequence ID" value="CAG2109731.1"/>
    <property type="molecule type" value="Genomic_DNA"/>
</dbReference>
<organism evidence="6">
    <name type="scientific">Medioppia subpectinata</name>
    <dbReference type="NCBI Taxonomy" id="1979941"/>
    <lineage>
        <taxon>Eukaryota</taxon>
        <taxon>Metazoa</taxon>
        <taxon>Ecdysozoa</taxon>
        <taxon>Arthropoda</taxon>
        <taxon>Chelicerata</taxon>
        <taxon>Arachnida</taxon>
        <taxon>Acari</taxon>
        <taxon>Acariformes</taxon>
        <taxon>Sarcoptiformes</taxon>
        <taxon>Oribatida</taxon>
        <taxon>Brachypylina</taxon>
        <taxon>Oppioidea</taxon>
        <taxon>Oppiidae</taxon>
        <taxon>Medioppia</taxon>
    </lineage>
</organism>
<dbReference type="Proteomes" id="UP000759131">
    <property type="component" value="Unassembled WGS sequence"/>
</dbReference>
<dbReference type="EMBL" id="OC861259">
    <property type="protein sequence ID" value="CAD7629301.1"/>
    <property type="molecule type" value="Genomic_DNA"/>
</dbReference>
<dbReference type="InterPro" id="IPR013783">
    <property type="entry name" value="Ig-like_fold"/>
</dbReference>
<dbReference type="OrthoDB" id="6488702at2759"/>
<dbReference type="CDD" id="cd00112">
    <property type="entry name" value="LDLa"/>
    <property type="match status" value="1"/>
</dbReference>
<keyword evidence="7" id="KW-1185">Reference proteome</keyword>
<dbReference type="Gene3D" id="2.60.40.10">
    <property type="entry name" value="Immunoglobulins"/>
    <property type="match status" value="1"/>
</dbReference>
<evidence type="ECO:0000259" key="5">
    <source>
        <dbReference type="SMART" id="SM01361"/>
    </source>
</evidence>
<evidence type="ECO:0000313" key="6">
    <source>
        <dbReference type="EMBL" id="CAD7629301.1"/>
    </source>
</evidence>
<feature type="disulfide bond" evidence="2">
    <location>
        <begin position="560"/>
        <end position="575"/>
    </location>
</feature>
<dbReference type="SMART" id="SM01360">
    <property type="entry name" value="A2M"/>
    <property type="match status" value="1"/>
</dbReference>
<dbReference type="Gene3D" id="1.50.10.20">
    <property type="match status" value="1"/>
</dbReference>
<name>A0A7R9Q1Y3_9ACAR</name>
<dbReference type="InterPro" id="IPR009048">
    <property type="entry name" value="A-macroglobulin_rcpt-bd"/>
</dbReference>
<dbReference type="SUPFAM" id="SSF48239">
    <property type="entry name" value="Terpenoid cyclases/Protein prenyltransferases"/>
    <property type="match status" value="1"/>
</dbReference>
<dbReference type="SMART" id="SM01359">
    <property type="entry name" value="A2M_N_2"/>
    <property type="match status" value="1"/>
</dbReference>
<dbReference type="Pfam" id="PF00057">
    <property type="entry name" value="Ldl_recept_a"/>
    <property type="match status" value="1"/>
</dbReference>
<dbReference type="InterPro" id="IPR002172">
    <property type="entry name" value="LDrepeatLR_classA_rpt"/>
</dbReference>
<dbReference type="SMART" id="SM00192">
    <property type="entry name" value="LDLa"/>
    <property type="match status" value="1"/>
</dbReference>